<dbReference type="STRING" id="29534.SAMN05444366_3710"/>
<dbReference type="Proteomes" id="UP000184121">
    <property type="component" value="Unassembled WGS sequence"/>
</dbReference>
<accession>A0A1M7KA23</accession>
<dbReference type="InterPro" id="IPR001173">
    <property type="entry name" value="Glyco_trans_2-like"/>
</dbReference>
<dbReference type="PANTHER" id="PTHR43685:SF2">
    <property type="entry name" value="GLYCOSYLTRANSFERASE 2-LIKE DOMAIN-CONTAINING PROTEIN"/>
    <property type="match status" value="1"/>
</dbReference>
<dbReference type="AlphaFoldDB" id="A0A1M7KA23"/>
<feature type="domain" description="Glycosyltransferase 2-like" evidence="1">
    <location>
        <begin position="8"/>
        <end position="137"/>
    </location>
</feature>
<dbReference type="PANTHER" id="PTHR43685">
    <property type="entry name" value="GLYCOSYLTRANSFERASE"/>
    <property type="match status" value="1"/>
</dbReference>
<dbReference type="SUPFAM" id="SSF53448">
    <property type="entry name" value="Nucleotide-diphospho-sugar transferases"/>
    <property type="match status" value="1"/>
</dbReference>
<dbReference type="EMBL" id="FRBY01000005">
    <property type="protein sequence ID" value="SHM62031.1"/>
    <property type="molecule type" value="Genomic_DNA"/>
</dbReference>
<evidence type="ECO:0000259" key="1">
    <source>
        <dbReference type="Pfam" id="PF00535"/>
    </source>
</evidence>
<sequence length="275" mass="31765">MSLNPIVSVITTCYNDGKYLQECIDSVRVQTYPNIEHIIIDDGSTDANTLELLQKLRSDPDFKIITTSNQGVCKARNQAINSSKGLYILPLDSDDIISPIFVELAVEKLNKDENVKLVASNYKLFGRVNRTVVLEEYSIEKLMGHNLFVVTTMFRRKDFDSVGGFNINMKEGLEDWDFWLSIMKTGGKVNYLEGVNFFYRMKPVTESRNANGAAKNHSNLRRQMWQNNSDLYSQYYPNPLEMLEYLNILNSKEYRLGKMILFPVRKFLNLFSGRY</sequence>
<keyword evidence="2" id="KW-0808">Transferase</keyword>
<evidence type="ECO:0000313" key="3">
    <source>
        <dbReference type="Proteomes" id="UP000184121"/>
    </source>
</evidence>
<dbReference type="GO" id="GO:0016740">
    <property type="term" value="F:transferase activity"/>
    <property type="evidence" value="ECO:0007669"/>
    <property type="project" value="UniProtKB-KW"/>
</dbReference>
<dbReference type="InterPro" id="IPR050834">
    <property type="entry name" value="Glycosyltransf_2"/>
</dbReference>
<organism evidence="2 3">
    <name type="scientific">Flavobacterium saccharophilum</name>
    <dbReference type="NCBI Taxonomy" id="29534"/>
    <lineage>
        <taxon>Bacteria</taxon>
        <taxon>Pseudomonadati</taxon>
        <taxon>Bacteroidota</taxon>
        <taxon>Flavobacteriia</taxon>
        <taxon>Flavobacteriales</taxon>
        <taxon>Flavobacteriaceae</taxon>
        <taxon>Flavobacterium</taxon>
    </lineage>
</organism>
<proteinExistence type="predicted"/>
<dbReference type="RefSeq" id="WP_072974771.1">
    <property type="nucleotide sequence ID" value="NZ_FRBY01000005.1"/>
</dbReference>
<evidence type="ECO:0000313" key="2">
    <source>
        <dbReference type="EMBL" id="SHM62031.1"/>
    </source>
</evidence>
<dbReference type="Gene3D" id="3.90.550.10">
    <property type="entry name" value="Spore Coat Polysaccharide Biosynthesis Protein SpsA, Chain A"/>
    <property type="match status" value="1"/>
</dbReference>
<dbReference type="Pfam" id="PF00535">
    <property type="entry name" value="Glycos_transf_2"/>
    <property type="match status" value="1"/>
</dbReference>
<protein>
    <submittedName>
        <fullName evidence="2">Glycosyltransferase involved in cell wall bisynthesis</fullName>
    </submittedName>
</protein>
<reference evidence="3" key="1">
    <citation type="submission" date="2016-11" db="EMBL/GenBank/DDBJ databases">
        <authorList>
            <person name="Varghese N."/>
            <person name="Submissions S."/>
        </authorList>
    </citation>
    <scope>NUCLEOTIDE SEQUENCE [LARGE SCALE GENOMIC DNA]</scope>
    <source>
        <strain evidence="3">DSM 1811</strain>
    </source>
</reference>
<keyword evidence="3" id="KW-1185">Reference proteome</keyword>
<dbReference type="OrthoDB" id="597270at2"/>
<name>A0A1M7KA23_9FLAO</name>
<gene>
    <name evidence="2" type="ORF">SAMN05444366_3710</name>
</gene>
<dbReference type="InterPro" id="IPR029044">
    <property type="entry name" value="Nucleotide-diphossugar_trans"/>
</dbReference>